<dbReference type="AlphaFoldDB" id="A0A917I314"/>
<dbReference type="InterPro" id="IPR025309">
    <property type="entry name" value="KTSC_dom"/>
</dbReference>
<name>A0A917I314_9SPHI</name>
<evidence type="ECO:0000259" key="1">
    <source>
        <dbReference type="Pfam" id="PF13619"/>
    </source>
</evidence>
<dbReference type="RefSeq" id="WP_188508442.1">
    <property type="nucleotide sequence ID" value="NZ_BMER01000007.1"/>
</dbReference>
<reference evidence="2" key="2">
    <citation type="submission" date="2020-09" db="EMBL/GenBank/DDBJ databases">
        <authorList>
            <person name="Sun Q."/>
            <person name="Zhou Y."/>
        </authorList>
    </citation>
    <scope>NUCLEOTIDE SEQUENCE</scope>
    <source>
        <strain evidence="2">CGMCC 1.12195</strain>
    </source>
</reference>
<sequence length="65" mass="7700">MPSSVIKFMEYQEDSNTLKITFQTGAVYHYYDVPEFVYIGLRQARSKGRYLNTQIVGQFPFKRLQ</sequence>
<feature type="domain" description="KTSC" evidence="1">
    <location>
        <begin position="3"/>
        <end position="59"/>
    </location>
</feature>
<gene>
    <name evidence="2" type="ORF">GCM10007415_45500</name>
</gene>
<accession>A0A917I314</accession>
<dbReference type="Proteomes" id="UP000660862">
    <property type="component" value="Unassembled WGS sequence"/>
</dbReference>
<comment type="caution">
    <text evidence="2">The sequence shown here is derived from an EMBL/GenBank/DDBJ whole genome shotgun (WGS) entry which is preliminary data.</text>
</comment>
<keyword evidence="3" id="KW-1185">Reference proteome</keyword>
<reference evidence="2" key="1">
    <citation type="journal article" date="2014" name="Int. J. Syst. Evol. Microbiol.">
        <title>Complete genome sequence of Corynebacterium casei LMG S-19264T (=DSM 44701T), isolated from a smear-ripened cheese.</title>
        <authorList>
            <consortium name="US DOE Joint Genome Institute (JGI-PGF)"/>
            <person name="Walter F."/>
            <person name="Albersmeier A."/>
            <person name="Kalinowski J."/>
            <person name="Ruckert C."/>
        </authorList>
    </citation>
    <scope>NUCLEOTIDE SEQUENCE</scope>
    <source>
        <strain evidence="2">CGMCC 1.12195</strain>
    </source>
</reference>
<dbReference type="EMBL" id="BMER01000007">
    <property type="protein sequence ID" value="GGH04166.1"/>
    <property type="molecule type" value="Genomic_DNA"/>
</dbReference>
<evidence type="ECO:0000313" key="3">
    <source>
        <dbReference type="Proteomes" id="UP000660862"/>
    </source>
</evidence>
<proteinExistence type="predicted"/>
<protein>
    <recommendedName>
        <fullName evidence="1">KTSC domain-containing protein</fullName>
    </recommendedName>
</protein>
<organism evidence="2 3">
    <name type="scientific">Parapedobacter pyrenivorans</name>
    <dbReference type="NCBI Taxonomy" id="1305674"/>
    <lineage>
        <taxon>Bacteria</taxon>
        <taxon>Pseudomonadati</taxon>
        <taxon>Bacteroidota</taxon>
        <taxon>Sphingobacteriia</taxon>
        <taxon>Sphingobacteriales</taxon>
        <taxon>Sphingobacteriaceae</taxon>
        <taxon>Parapedobacter</taxon>
    </lineage>
</organism>
<dbReference type="Pfam" id="PF13619">
    <property type="entry name" value="KTSC"/>
    <property type="match status" value="1"/>
</dbReference>
<evidence type="ECO:0000313" key="2">
    <source>
        <dbReference type="EMBL" id="GGH04166.1"/>
    </source>
</evidence>